<sequence length="176" mass="19866">MIRSLFRKTKGPGQPHVLSWYLIIEKVKQFKQKEREQKRKHILDAARDASRQAAGLGWILLSNPHNVPFKEQVEFVPSSLMAEALALCETVFTCQRLMMKLVRFESDYSQLIKIVNSGFGNSGTSCIVTDVIAYIFDFICFVWIPQERNTFADVLAKDALNASGQQVVDGALNALN</sequence>
<dbReference type="InterPro" id="IPR036397">
    <property type="entry name" value="RNaseH_sf"/>
</dbReference>
<dbReference type="InterPro" id="IPR052929">
    <property type="entry name" value="RNase_H-like_EbsB-rel"/>
</dbReference>
<dbReference type="EMBL" id="CAKOAT010230709">
    <property type="protein sequence ID" value="CAH8357228.1"/>
    <property type="molecule type" value="Genomic_DNA"/>
</dbReference>
<feature type="domain" description="RNase H type-1" evidence="1">
    <location>
        <begin position="44"/>
        <end position="159"/>
    </location>
</feature>
<gene>
    <name evidence="2" type="ORF">ERUC_LOCUS22983</name>
</gene>
<evidence type="ECO:0000259" key="1">
    <source>
        <dbReference type="Pfam" id="PF13456"/>
    </source>
</evidence>
<dbReference type="Pfam" id="PF13456">
    <property type="entry name" value="RVT_3"/>
    <property type="match status" value="1"/>
</dbReference>
<dbReference type="PANTHER" id="PTHR47074:SF11">
    <property type="entry name" value="REVERSE TRANSCRIPTASE-LIKE PROTEIN"/>
    <property type="match status" value="1"/>
</dbReference>
<dbReference type="AlphaFoldDB" id="A0ABC8KIA6"/>
<keyword evidence="3" id="KW-1185">Reference proteome</keyword>
<name>A0ABC8KIA6_ERUVS</name>
<dbReference type="InterPro" id="IPR044730">
    <property type="entry name" value="RNase_H-like_dom_plant"/>
</dbReference>
<dbReference type="InterPro" id="IPR002156">
    <property type="entry name" value="RNaseH_domain"/>
</dbReference>
<reference evidence="2 3" key="1">
    <citation type="submission" date="2022-03" db="EMBL/GenBank/DDBJ databases">
        <authorList>
            <person name="Macdonald S."/>
            <person name="Ahmed S."/>
            <person name="Newling K."/>
        </authorList>
    </citation>
    <scope>NUCLEOTIDE SEQUENCE [LARGE SCALE GENOMIC DNA]</scope>
</reference>
<dbReference type="Proteomes" id="UP001642260">
    <property type="component" value="Unassembled WGS sequence"/>
</dbReference>
<comment type="caution">
    <text evidence="2">The sequence shown here is derived from an EMBL/GenBank/DDBJ whole genome shotgun (WGS) entry which is preliminary data.</text>
</comment>
<evidence type="ECO:0000313" key="3">
    <source>
        <dbReference type="Proteomes" id="UP001642260"/>
    </source>
</evidence>
<proteinExistence type="predicted"/>
<evidence type="ECO:0000313" key="2">
    <source>
        <dbReference type="EMBL" id="CAH8357228.1"/>
    </source>
</evidence>
<dbReference type="CDD" id="cd06222">
    <property type="entry name" value="RNase_H_like"/>
    <property type="match status" value="1"/>
</dbReference>
<dbReference type="InterPro" id="IPR012337">
    <property type="entry name" value="RNaseH-like_sf"/>
</dbReference>
<organism evidence="2 3">
    <name type="scientific">Eruca vesicaria subsp. sativa</name>
    <name type="common">Garden rocket</name>
    <name type="synonym">Eruca sativa</name>
    <dbReference type="NCBI Taxonomy" id="29727"/>
    <lineage>
        <taxon>Eukaryota</taxon>
        <taxon>Viridiplantae</taxon>
        <taxon>Streptophyta</taxon>
        <taxon>Embryophyta</taxon>
        <taxon>Tracheophyta</taxon>
        <taxon>Spermatophyta</taxon>
        <taxon>Magnoliopsida</taxon>
        <taxon>eudicotyledons</taxon>
        <taxon>Gunneridae</taxon>
        <taxon>Pentapetalae</taxon>
        <taxon>rosids</taxon>
        <taxon>malvids</taxon>
        <taxon>Brassicales</taxon>
        <taxon>Brassicaceae</taxon>
        <taxon>Brassiceae</taxon>
        <taxon>Eruca</taxon>
    </lineage>
</organism>
<dbReference type="Gene3D" id="3.30.420.10">
    <property type="entry name" value="Ribonuclease H-like superfamily/Ribonuclease H"/>
    <property type="match status" value="1"/>
</dbReference>
<protein>
    <recommendedName>
        <fullName evidence="1">RNase H type-1 domain-containing protein</fullName>
    </recommendedName>
</protein>
<dbReference type="PANTHER" id="PTHR47074">
    <property type="entry name" value="BNAC02G40300D PROTEIN"/>
    <property type="match status" value="1"/>
</dbReference>
<dbReference type="SUPFAM" id="SSF53098">
    <property type="entry name" value="Ribonuclease H-like"/>
    <property type="match status" value="1"/>
</dbReference>
<accession>A0ABC8KIA6</accession>